<dbReference type="PROSITE" id="PS51257">
    <property type="entry name" value="PROKAR_LIPOPROTEIN"/>
    <property type="match status" value="1"/>
</dbReference>
<reference evidence="3" key="1">
    <citation type="journal article" date="2019" name="Int. J. Syst. Evol. Microbiol.">
        <title>The Global Catalogue of Microorganisms (GCM) 10K type strain sequencing project: providing services to taxonomists for standard genome sequencing and annotation.</title>
        <authorList>
            <consortium name="The Broad Institute Genomics Platform"/>
            <consortium name="The Broad Institute Genome Sequencing Center for Infectious Disease"/>
            <person name="Wu L."/>
            <person name="Ma J."/>
        </authorList>
    </citation>
    <scope>NUCLEOTIDE SEQUENCE [LARGE SCALE GENOMIC DNA]</scope>
    <source>
        <strain evidence="3">CECT 7477</strain>
    </source>
</reference>
<dbReference type="Gene3D" id="1.25.40.390">
    <property type="match status" value="1"/>
</dbReference>
<keyword evidence="1" id="KW-0732">Signal</keyword>
<proteinExistence type="predicted"/>
<evidence type="ECO:0000313" key="3">
    <source>
        <dbReference type="Proteomes" id="UP001595814"/>
    </source>
</evidence>
<sequence length="532" mass="60560">MKKSKIFIVNLLLAAMFLTSCQEDDFAEYYTDPATIAETTVEKQYAGFLQSNKDDIMPSYSKYFVTGRPTLMIYTQSRGFENSIGRFVPGDAPVDPIYNRFYATLFQFREMERIFDNLSPEEQNEYRIFMITGKIYLYDYTQKMVDLFGDIPFTEAGKISQNEGDYQSSYASFDTAEDLYNLMISELKSIAQELNSISLTTAVKDYFTVQDFINGGDIEVWKRYCNSLRIRLLTRASSNSAFASVAQSEIQEILENPSAYPIVESNEDNIQIESLGEGMGIEANFQSTFVEGDGWNSNVASKAMIDHMVENTDPRLRCIFQPGSEAGEDEYLGLDPTMAQSAQSALINSGTVSIFNNWTFKNNRNFPGVLISSANVNFYLAEFYLATNDVLAREHYEKGIRESINFYYSARELAINFDDSPEIASLEASEIDNYIAGENIAWSSGLNNDGKIQLLARQKWLHNNMVEMFENWSEVRRLNSPEFEFVNDNSSGQSIPPTRFLYPSAERTFNAENYSTVSSEDNLDSKIFWDID</sequence>
<organism evidence="2 3">
    <name type="scientific">Euzebyella saccharophila</name>
    <dbReference type="NCBI Taxonomy" id="679664"/>
    <lineage>
        <taxon>Bacteria</taxon>
        <taxon>Pseudomonadati</taxon>
        <taxon>Bacteroidota</taxon>
        <taxon>Flavobacteriia</taxon>
        <taxon>Flavobacteriales</taxon>
        <taxon>Flavobacteriaceae</taxon>
        <taxon>Euzebyella</taxon>
    </lineage>
</organism>
<keyword evidence="3" id="KW-1185">Reference proteome</keyword>
<dbReference type="Proteomes" id="UP001595814">
    <property type="component" value="Unassembled WGS sequence"/>
</dbReference>
<gene>
    <name evidence="2" type="ORF">ACFOUT_09525</name>
</gene>
<evidence type="ECO:0000313" key="2">
    <source>
        <dbReference type="EMBL" id="MFC4096115.1"/>
    </source>
</evidence>
<dbReference type="InterPro" id="IPR041662">
    <property type="entry name" value="SusD-like_2"/>
</dbReference>
<name>A0ABV8JWH1_9FLAO</name>
<dbReference type="InterPro" id="IPR011990">
    <property type="entry name" value="TPR-like_helical_dom_sf"/>
</dbReference>
<dbReference type="EMBL" id="JBHSAW010000004">
    <property type="protein sequence ID" value="MFC4096115.1"/>
    <property type="molecule type" value="Genomic_DNA"/>
</dbReference>
<dbReference type="RefSeq" id="WP_192460272.1">
    <property type="nucleotide sequence ID" value="NZ_JACYFJ010000001.1"/>
</dbReference>
<protein>
    <submittedName>
        <fullName evidence="2">SusD/RagB family nutrient-binding outer membrane lipoprotein</fullName>
    </submittedName>
</protein>
<keyword evidence="2" id="KW-0449">Lipoprotein</keyword>
<feature type="signal peptide" evidence="1">
    <location>
        <begin position="1"/>
        <end position="22"/>
    </location>
</feature>
<feature type="chain" id="PRO_5045809579" evidence="1">
    <location>
        <begin position="23"/>
        <end position="532"/>
    </location>
</feature>
<dbReference type="Pfam" id="PF12771">
    <property type="entry name" value="SusD-like_2"/>
    <property type="match status" value="1"/>
</dbReference>
<dbReference type="SUPFAM" id="SSF48452">
    <property type="entry name" value="TPR-like"/>
    <property type="match status" value="1"/>
</dbReference>
<comment type="caution">
    <text evidence="2">The sequence shown here is derived from an EMBL/GenBank/DDBJ whole genome shotgun (WGS) entry which is preliminary data.</text>
</comment>
<evidence type="ECO:0000256" key="1">
    <source>
        <dbReference type="SAM" id="SignalP"/>
    </source>
</evidence>
<accession>A0ABV8JWH1</accession>